<dbReference type="SUPFAM" id="SSF48452">
    <property type="entry name" value="TPR-like"/>
    <property type="match status" value="1"/>
</dbReference>
<dbReference type="InterPro" id="IPR011990">
    <property type="entry name" value="TPR-like_helical_dom_sf"/>
</dbReference>
<dbReference type="Proteomes" id="UP000007319">
    <property type="component" value="Chromosome"/>
</dbReference>
<evidence type="ECO:0000313" key="3">
    <source>
        <dbReference type="EMBL" id="CCC97682.1"/>
    </source>
</evidence>
<dbReference type="KEGG" id="abs:AZOBR_100068"/>
<protein>
    <recommendedName>
        <fullName evidence="5">Tetratricopeptide repeat protein</fullName>
    </recommendedName>
</protein>
<reference evidence="3 4" key="1">
    <citation type="journal article" date="2011" name="PLoS Genet.">
        <title>Azospirillum genomes reveal transition of bacteria from aquatic to terrestrial environments.</title>
        <authorList>
            <person name="Wisniewski-Dye F."/>
            <person name="Borziak K."/>
            <person name="Khalsa-Moyers G."/>
            <person name="Alexandre G."/>
            <person name="Sukharnikov L.O."/>
            <person name="Wuichet K."/>
            <person name="Hurst G.B."/>
            <person name="McDonald W.H."/>
            <person name="Robertson J.S."/>
            <person name="Barbe V."/>
            <person name="Calteau A."/>
            <person name="Rouy Z."/>
            <person name="Mangenot S."/>
            <person name="Prigent-Combaret C."/>
            <person name="Normand P."/>
            <person name="Boyer M."/>
            <person name="Siguier P."/>
            <person name="Dessaux Y."/>
            <person name="Elmerich C."/>
            <person name="Condemine G."/>
            <person name="Krishnen G."/>
            <person name="Kennedy I."/>
            <person name="Paterson A.H."/>
            <person name="Gonzalez V."/>
            <person name="Mavingui P."/>
            <person name="Zhulin I.B."/>
        </authorList>
    </citation>
    <scope>NUCLEOTIDE SEQUENCE [LARGE SCALE GENOMIC DNA]</scope>
    <source>
        <strain evidence="3 4">Sp245</strain>
    </source>
</reference>
<dbReference type="SMART" id="SM00028">
    <property type="entry name" value="TPR"/>
    <property type="match status" value="5"/>
</dbReference>
<dbReference type="Gene3D" id="1.25.40.10">
    <property type="entry name" value="Tetratricopeptide repeat domain"/>
    <property type="match status" value="3"/>
</dbReference>
<evidence type="ECO:0008006" key="5">
    <source>
        <dbReference type="Google" id="ProtNLM"/>
    </source>
</evidence>
<dbReference type="Pfam" id="PF13432">
    <property type="entry name" value="TPR_16"/>
    <property type="match status" value="2"/>
</dbReference>
<dbReference type="InterPro" id="IPR052346">
    <property type="entry name" value="O-mannosyl-transferase_TMTC"/>
</dbReference>
<proteinExistence type="predicted"/>
<evidence type="ECO:0000256" key="1">
    <source>
        <dbReference type="ARBA" id="ARBA00022737"/>
    </source>
</evidence>
<sequence>MTEAMEFLRAGAAALQRGDRAGAERRVVRALALVPGHGEGWNILGVLAVSAGDPAGGEARFRRASACAPENPAYARSQAECLKRQGRADRAAALLAGAVRCGVLSPDLACDLGDLRLHTRDIGAATVLYRLALVLAPGHVRSQNNMAEALGKAERPDAAADAFARLAVLRGTGAAWGAAGAALLAAWRQDEARAALRRAAALDPSTVDHWANLGFAGLGRHAVALAEAAFDRALRLSPGMDTARAGRGTLRMLARAPARRSGGLRGPAEPAHLHAAGDSTAGLSGTVGFSRAGRC</sequence>
<dbReference type="AlphaFoldDB" id="A0A9P1NLZ9"/>
<gene>
    <name evidence="3" type="ORF">AZOBR_100068</name>
</gene>
<dbReference type="InterPro" id="IPR019734">
    <property type="entry name" value="TPR_rpt"/>
</dbReference>
<accession>A0A9P1NLZ9</accession>
<dbReference type="RefSeq" id="WP_014239957.1">
    <property type="nucleotide sequence ID" value="NC_016617.1"/>
</dbReference>
<keyword evidence="2" id="KW-0802">TPR repeat</keyword>
<dbReference type="PANTHER" id="PTHR44227">
    <property type="match status" value="1"/>
</dbReference>
<evidence type="ECO:0000256" key="2">
    <source>
        <dbReference type="ARBA" id="ARBA00022803"/>
    </source>
</evidence>
<dbReference type="PANTHER" id="PTHR44227:SF3">
    <property type="entry name" value="PROTEIN O-MANNOSYL-TRANSFERASE TMTC4"/>
    <property type="match status" value="1"/>
</dbReference>
<keyword evidence="1" id="KW-0677">Repeat</keyword>
<evidence type="ECO:0000313" key="4">
    <source>
        <dbReference type="Proteomes" id="UP000007319"/>
    </source>
</evidence>
<name>A0A9P1NLZ9_9PROT</name>
<keyword evidence="4" id="KW-1185">Reference proteome</keyword>
<dbReference type="EMBL" id="HE577327">
    <property type="protein sequence ID" value="CCC97682.1"/>
    <property type="molecule type" value="Genomic_DNA"/>
</dbReference>
<organism evidence="3 4">
    <name type="scientific">Azospirillum baldaniorum</name>
    <dbReference type="NCBI Taxonomy" id="1064539"/>
    <lineage>
        <taxon>Bacteria</taxon>
        <taxon>Pseudomonadati</taxon>
        <taxon>Pseudomonadota</taxon>
        <taxon>Alphaproteobacteria</taxon>
        <taxon>Rhodospirillales</taxon>
        <taxon>Azospirillaceae</taxon>
        <taxon>Azospirillum</taxon>
    </lineage>
</organism>